<dbReference type="RefSeq" id="WP_307020500.1">
    <property type="nucleotide sequence ID" value="NZ_JAUSUI010000005.1"/>
</dbReference>
<evidence type="ECO:0000313" key="2">
    <source>
        <dbReference type="Proteomes" id="UP001224682"/>
    </source>
</evidence>
<evidence type="ECO:0008006" key="3">
    <source>
        <dbReference type="Google" id="ProtNLM"/>
    </source>
</evidence>
<evidence type="ECO:0000313" key="1">
    <source>
        <dbReference type="EMBL" id="MDQ0303799.1"/>
    </source>
</evidence>
<sequence length="435" mass="44301">MELSVEQKRALAMASARARMANGTQPEAAPEWSGSILPVSRDAQGNVSFDSNAGILGSIKRAVTLPAEAYRGEVDPMSEEGIRRATEMAGVVTPVNPAVRAADYAIPGARNALVPAKKTRVPTAEELKAAGSAGYDAVRDMGVEYSSDAVRAAAKVAKQALEQDGILGNLAPKTHRIIDELANPPEGSTATSAGIEAARRAFGNAAKDFNNPTEQLAASRAINVLDGFVQASDPSSVVAGPAPAAGKALADARANYAAAKRSETLTGVEEAADLRAAAANSGQNIDNAIRSRLASLLLSPKGSRGFTPAELAEIRKVAEGTTLRNAVRNTGNLLGGGGGLGAVVTGGALGAGGLATGSPVMAAAGALAPLAGVAAKQTGNALTRRALMRADENTRMRSPLYEQLLAQAQTSTNPEAYAALIRILTLVGGAEAQPQ</sequence>
<dbReference type="EMBL" id="JAUSUI010000005">
    <property type="protein sequence ID" value="MDQ0303799.1"/>
    <property type="molecule type" value="Genomic_DNA"/>
</dbReference>
<organism evidence="1 2">
    <name type="scientific">Ancylobacter polymorphus</name>
    <dbReference type="NCBI Taxonomy" id="223390"/>
    <lineage>
        <taxon>Bacteria</taxon>
        <taxon>Pseudomonadati</taxon>
        <taxon>Pseudomonadota</taxon>
        <taxon>Alphaproteobacteria</taxon>
        <taxon>Hyphomicrobiales</taxon>
        <taxon>Xanthobacteraceae</taxon>
        <taxon>Ancylobacter</taxon>
    </lineage>
</organism>
<keyword evidence="2" id="KW-1185">Reference proteome</keyword>
<protein>
    <recommendedName>
        <fullName evidence="3">DdrB-like domain-containing protein</fullName>
    </recommendedName>
</protein>
<proteinExistence type="predicted"/>
<reference evidence="1 2" key="1">
    <citation type="submission" date="2023-07" db="EMBL/GenBank/DDBJ databases">
        <title>Genomic Encyclopedia of Type Strains, Phase IV (KMG-IV): sequencing the most valuable type-strain genomes for metagenomic binning, comparative biology and taxonomic classification.</title>
        <authorList>
            <person name="Goeker M."/>
        </authorList>
    </citation>
    <scope>NUCLEOTIDE SEQUENCE [LARGE SCALE GENOMIC DNA]</scope>
    <source>
        <strain evidence="1 2">DSM 2457</strain>
    </source>
</reference>
<name>A0ABU0BDX8_9HYPH</name>
<accession>A0ABU0BDX8</accession>
<dbReference type="Proteomes" id="UP001224682">
    <property type="component" value="Unassembled WGS sequence"/>
</dbReference>
<comment type="caution">
    <text evidence="1">The sequence shown here is derived from an EMBL/GenBank/DDBJ whole genome shotgun (WGS) entry which is preliminary data.</text>
</comment>
<gene>
    <name evidence="1" type="ORF">J2S75_002833</name>
</gene>